<feature type="region of interest" description="Disordered" evidence="1">
    <location>
        <begin position="17"/>
        <end position="49"/>
    </location>
</feature>
<sequence length="83" mass="9014">MDDLSLEVGQLDVVEFHDAQSSDAGGREVQQRRRTQSAGSDHEHAGVPQPLLAVRSDVRNDQVTAVPGNLLGGQFTGGFDQWR</sequence>
<organism evidence="2">
    <name type="scientific">freshwater metagenome</name>
    <dbReference type="NCBI Taxonomy" id="449393"/>
    <lineage>
        <taxon>unclassified sequences</taxon>
        <taxon>metagenomes</taxon>
        <taxon>ecological metagenomes</taxon>
    </lineage>
</organism>
<reference evidence="2" key="1">
    <citation type="submission" date="2020-05" db="EMBL/GenBank/DDBJ databases">
        <authorList>
            <person name="Chiriac C."/>
            <person name="Salcher M."/>
            <person name="Ghai R."/>
            <person name="Kavagutti S V."/>
        </authorList>
    </citation>
    <scope>NUCLEOTIDE SEQUENCE</scope>
</reference>
<protein>
    <submittedName>
        <fullName evidence="2">Unannotated protein</fullName>
    </submittedName>
</protein>
<accession>A0A6J7FHW1</accession>
<feature type="compositionally biased region" description="Basic and acidic residues" evidence="1">
    <location>
        <begin position="17"/>
        <end position="31"/>
    </location>
</feature>
<dbReference type="AlphaFoldDB" id="A0A6J7FHW1"/>
<evidence type="ECO:0000313" key="2">
    <source>
        <dbReference type="EMBL" id="CAB4895252.1"/>
    </source>
</evidence>
<dbReference type="EMBL" id="CAFBLX010000147">
    <property type="protein sequence ID" value="CAB4895252.1"/>
    <property type="molecule type" value="Genomic_DNA"/>
</dbReference>
<evidence type="ECO:0000256" key="1">
    <source>
        <dbReference type="SAM" id="MobiDB-lite"/>
    </source>
</evidence>
<name>A0A6J7FHW1_9ZZZZ</name>
<proteinExistence type="predicted"/>
<gene>
    <name evidence="2" type="ORF">UFOPK3472_02149</name>
</gene>